<comment type="similarity">
    <text evidence="7">Belongs to the binding-protein-dependent transport system permease family.</text>
</comment>
<dbReference type="Gene3D" id="1.10.3720.10">
    <property type="entry name" value="MetI-like"/>
    <property type="match status" value="1"/>
</dbReference>
<protein>
    <submittedName>
        <fullName evidence="9">Sugar ABC transporter permease</fullName>
    </submittedName>
</protein>
<comment type="caution">
    <text evidence="9">The sequence shown here is derived from an EMBL/GenBank/DDBJ whole genome shotgun (WGS) entry which is preliminary data.</text>
</comment>
<feature type="transmembrane region" description="Helical" evidence="7">
    <location>
        <begin position="260"/>
        <end position="279"/>
    </location>
</feature>
<dbReference type="InterPro" id="IPR035906">
    <property type="entry name" value="MetI-like_sf"/>
</dbReference>
<evidence type="ECO:0000259" key="8">
    <source>
        <dbReference type="PROSITE" id="PS50928"/>
    </source>
</evidence>
<evidence type="ECO:0000256" key="1">
    <source>
        <dbReference type="ARBA" id="ARBA00004651"/>
    </source>
</evidence>
<keyword evidence="3" id="KW-1003">Cell membrane</keyword>
<keyword evidence="5 7" id="KW-1133">Transmembrane helix</keyword>
<dbReference type="EMBL" id="DXFG01000053">
    <property type="protein sequence ID" value="HIX36751.1"/>
    <property type="molecule type" value="Genomic_DNA"/>
</dbReference>
<evidence type="ECO:0000313" key="10">
    <source>
        <dbReference type="Proteomes" id="UP000824230"/>
    </source>
</evidence>
<feature type="transmembrane region" description="Helical" evidence="7">
    <location>
        <begin position="12"/>
        <end position="33"/>
    </location>
</feature>
<evidence type="ECO:0000256" key="5">
    <source>
        <dbReference type="ARBA" id="ARBA00022989"/>
    </source>
</evidence>
<feature type="transmembrane region" description="Helical" evidence="7">
    <location>
        <begin position="331"/>
        <end position="348"/>
    </location>
</feature>
<dbReference type="GO" id="GO:0005886">
    <property type="term" value="C:plasma membrane"/>
    <property type="evidence" value="ECO:0007669"/>
    <property type="project" value="UniProtKB-SubCell"/>
</dbReference>
<dbReference type="Proteomes" id="UP000824230">
    <property type="component" value="Unassembled WGS sequence"/>
</dbReference>
<dbReference type="Pfam" id="PF00528">
    <property type="entry name" value="BPD_transp_1"/>
    <property type="match status" value="1"/>
</dbReference>
<proteinExistence type="inferred from homology"/>
<dbReference type="PANTHER" id="PTHR30193:SF37">
    <property type="entry name" value="INNER MEMBRANE ABC TRANSPORTER PERMEASE PROTEIN YCJO"/>
    <property type="match status" value="1"/>
</dbReference>
<feature type="transmembrane region" description="Helical" evidence="7">
    <location>
        <begin position="163"/>
        <end position="180"/>
    </location>
</feature>
<feature type="transmembrane region" description="Helical" evidence="7">
    <location>
        <begin position="70"/>
        <end position="96"/>
    </location>
</feature>
<sequence length="356" mass="39184">MSTQSTAGRRILSLILLIGGVCLLVGALILDFTGSPLTFRGPMLIIGAVAIIVGAYLYPTVKNHRKIINVLFLFPLLFTFAVTVIIPLVLGVFYSLTDWNGIRFNNFIGLENYTTMFNEPSFIWSILITILFVVFNMILVNVVGFLLALLCTSNLKGLGFFRASYFLPNLIGGIVLGYIWQFVFNNVLTEITEKISGNQASILSTTSTAFAGIIVVYIWQYAGYIMLIYITGLTQVPKDVLEASQIDGANRIQTLFKIKIPMIASTITICTFLTLTSAFKQFDVNMALTNGSGSVADFMGSYLTNGTQMLALNIYNTAISKDNYAMGQAKAVFFFIILAVVSLAQVRISNKKEVEM</sequence>
<keyword evidence="4 7" id="KW-0812">Transmembrane</keyword>
<dbReference type="SUPFAM" id="SSF161098">
    <property type="entry name" value="MetI-like"/>
    <property type="match status" value="1"/>
</dbReference>
<gene>
    <name evidence="9" type="ORF">H9738_02615</name>
</gene>
<accession>A0A9D1VJU6</accession>
<feature type="transmembrane region" description="Helical" evidence="7">
    <location>
        <begin position="200"/>
        <end position="219"/>
    </location>
</feature>
<evidence type="ECO:0000256" key="4">
    <source>
        <dbReference type="ARBA" id="ARBA00022692"/>
    </source>
</evidence>
<dbReference type="InterPro" id="IPR051393">
    <property type="entry name" value="ABC_transporter_permease"/>
</dbReference>
<feature type="transmembrane region" description="Helical" evidence="7">
    <location>
        <begin position="122"/>
        <end position="151"/>
    </location>
</feature>
<evidence type="ECO:0000256" key="3">
    <source>
        <dbReference type="ARBA" id="ARBA00022475"/>
    </source>
</evidence>
<dbReference type="PANTHER" id="PTHR30193">
    <property type="entry name" value="ABC TRANSPORTER PERMEASE PROTEIN"/>
    <property type="match status" value="1"/>
</dbReference>
<reference evidence="9" key="1">
    <citation type="journal article" date="2021" name="PeerJ">
        <title>Extensive microbial diversity within the chicken gut microbiome revealed by metagenomics and culture.</title>
        <authorList>
            <person name="Gilroy R."/>
            <person name="Ravi A."/>
            <person name="Getino M."/>
            <person name="Pursley I."/>
            <person name="Horton D.L."/>
            <person name="Alikhan N.F."/>
            <person name="Baker D."/>
            <person name="Gharbi K."/>
            <person name="Hall N."/>
            <person name="Watson M."/>
            <person name="Adriaenssens E.M."/>
            <person name="Foster-Nyarko E."/>
            <person name="Jarju S."/>
            <person name="Secka A."/>
            <person name="Antonio M."/>
            <person name="Oren A."/>
            <person name="Chaudhuri R.R."/>
            <person name="La Ragione R."/>
            <person name="Hildebrand F."/>
            <person name="Pallen M.J."/>
        </authorList>
    </citation>
    <scope>NUCLEOTIDE SEQUENCE</scope>
    <source>
        <strain evidence="9">ChiHjej12B11-1927</strain>
    </source>
</reference>
<evidence type="ECO:0000256" key="6">
    <source>
        <dbReference type="ARBA" id="ARBA00023136"/>
    </source>
</evidence>
<dbReference type="AlphaFoldDB" id="A0A9D1VJU6"/>
<organism evidence="9 10">
    <name type="scientific">Candidatus Blautia pullistercoris</name>
    <dbReference type="NCBI Taxonomy" id="2838499"/>
    <lineage>
        <taxon>Bacteria</taxon>
        <taxon>Bacillati</taxon>
        <taxon>Bacillota</taxon>
        <taxon>Clostridia</taxon>
        <taxon>Lachnospirales</taxon>
        <taxon>Lachnospiraceae</taxon>
        <taxon>Blautia</taxon>
    </lineage>
</organism>
<keyword evidence="6 7" id="KW-0472">Membrane</keyword>
<dbReference type="CDD" id="cd06261">
    <property type="entry name" value="TM_PBP2"/>
    <property type="match status" value="1"/>
</dbReference>
<feature type="domain" description="ABC transmembrane type-1" evidence="8">
    <location>
        <begin position="126"/>
        <end position="345"/>
    </location>
</feature>
<keyword evidence="2 7" id="KW-0813">Transport</keyword>
<reference evidence="9" key="2">
    <citation type="submission" date="2021-04" db="EMBL/GenBank/DDBJ databases">
        <authorList>
            <person name="Gilroy R."/>
        </authorList>
    </citation>
    <scope>NUCLEOTIDE SEQUENCE</scope>
    <source>
        <strain evidence="9">ChiHjej12B11-1927</strain>
    </source>
</reference>
<name>A0A9D1VJU6_9FIRM</name>
<dbReference type="InterPro" id="IPR000515">
    <property type="entry name" value="MetI-like"/>
</dbReference>
<evidence type="ECO:0000256" key="2">
    <source>
        <dbReference type="ARBA" id="ARBA00022448"/>
    </source>
</evidence>
<feature type="transmembrane region" description="Helical" evidence="7">
    <location>
        <begin position="39"/>
        <end position="58"/>
    </location>
</feature>
<evidence type="ECO:0000313" key="9">
    <source>
        <dbReference type="EMBL" id="HIX36751.1"/>
    </source>
</evidence>
<dbReference type="PROSITE" id="PS50928">
    <property type="entry name" value="ABC_TM1"/>
    <property type="match status" value="1"/>
</dbReference>
<dbReference type="GO" id="GO:0055085">
    <property type="term" value="P:transmembrane transport"/>
    <property type="evidence" value="ECO:0007669"/>
    <property type="project" value="InterPro"/>
</dbReference>
<comment type="subcellular location">
    <subcellularLocation>
        <location evidence="1 7">Cell membrane</location>
        <topology evidence="1 7">Multi-pass membrane protein</topology>
    </subcellularLocation>
</comment>
<evidence type="ECO:0000256" key="7">
    <source>
        <dbReference type="RuleBase" id="RU363032"/>
    </source>
</evidence>